<name>A0ABM4CKS6_HYDVU</name>
<keyword evidence="3 9" id="KW-0347">Helicase</keyword>
<dbReference type="InterPro" id="IPR055124">
    <property type="entry name" value="PIN-like_DDX60"/>
</dbReference>
<feature type="domain" description="Helicase ATP-binding" evidence="6">
    <location>
        <begin position="753"/>
        <end position="921"/>
    </location>
</feature>
<evidence type="ECO:0000313" key="9">
    <source>
        <dbReference type="RefSeq" id="XP_065662377.1"/>
    </source>
</evidence>
<evidence type="ECO:0000256" key="1">
    <source>
        <dbReference type="ARBA" id="ARBA00022741"/>
    </source>
</evidence>
<dbReference type="GO" id="GO:0004386">
    <property type="term" value="F:helicase activity"/>
    <property type="evidence" value="ECO:0007669"/>
    <property type="project" value="UniProtKB-KW"/>
</dbReference>
<dbReference type="PROSITE" id="PS51194">
    <property type="entry name" value="HELICASE_CTER"/>
    <property type="match status" value="1"/>
</dbReference>
<dbReference type="InterPro" id="IPR027417">
    <property type="entry name" value="P-loop_NTPase"/>
</dbReference>
<dbReference type="RefSeq" id="XP_065662377.1">
    <property type="nucleotide sequence ID" value="XM_065806305.1"/>
</dbReference>
<organism evidence="8 9">
    <name type="scientific">Hydra vulgaris</name>
    <name type="common">Hydra</name>
    <name type="synonym">Hydra attenuata</name>
    <dbReference type="NCBI Taxonomy" id="6087"/>
    <lineage>
        <taxon>Eukaryota</taxon>
        <taxon>Metazoa</taxon>
        <taxon>Cnidaria</taxon>
        <taxon>Hydrozoa</taxon>
        <taxon>Hydroidolina</taxon>
        <taxon>Anthoathecata</taxon>
        <taxon>Aplanulata</taxon>
        <taxon>Hydridae</taxon>
        <taxon>Hydra</taxon>
    </lineage>
</organism>
<keyword evidence="1" id="KW-0547">Nucleotide-binding</keyword>
<keyword evidence="4" id="KW-0067">ATP-binding</keyword>
<dbReference type="Pfam" id="PF26076">
    <property type="entry name" value="WHD_DDX60"/>
    <property type="match status" value="1"/>
</dbReference>
<sequence>MDDKVDVSKKPDFNHQKQCCSSRGNLNNNGIPISKPFFLVNCLQLCNLSCEFDSGIFLIDGDSLLLLAIFDSNLSNVHGGQTLHFVYLVERQLQKFMRRKGKFHIVFFKDSLFVNEPQNQLLREILIFHLKEELNITIWNQFQNAWDVSFKAWVQTNNPIFFLMFDAFKNCRYQTLFLQMEKILALQINVVFINDITVRIASLEGYHISAKKTKKEKSRENIVKNTYHAFYKKQLQLQVMLQFDTFSKFNDIQSEFVAAYLFMEQYLFAQKYVDFAKLIVLYVLVKKNLPLQKRALPKVKHNVEFESLITKFQHVLSKVVQQRREAGVLKKNEIVCDIWDGNLFATFCNIYCKQLNQGEVLFDSDIFINYKNIIDKFNEECGGRLKSTLPFDFGFKNSCERNNESSSASNKNLLSLLLSLKIISTPVSGSFLIQVVPVHSKLVTLYADKISNQMEVAVDNYPLLAKSLPSFKIFEDKYHWHCKILIDEYEMLSLREKKELEVMKKETSTKVKQITKQSELKAKKLEQKNNNRFSKYLQMYGESLGVIETKNIVLEDKSETKLNKHRAISKKKVSRKAQIIIEMNSLRKLEEQRNKDNEKWKSLLDQIQDLKFSEALKLIQENEKSFFYDEIKIKLEVKKLSILRNLLNNKDSNHLNHTINLFLIVSKIFSKYMNTLSSVDKKIIAKALNTAGFFKLLKLLSLESFVKPTKAESICHIEFQLKYLGQFLSRVERSDPDPRISDFIPDTWQRKLFDVVDNNQSALIITPTSSGKTYASYYCMEKILRSSNNDVLVYVSPTKALVNQVQAYVNSKFTKSELPDGKSICGVFTRDYKHNVNNCQILITVPQCLEILLLSIQTYAWSQKIKYVIFDEVHLIGRDIDGETWEHLLCIISCPFLTLSATVANPEVLHSWLQDIQNFQKENKTMLGIKRDDLSYKVELVILKNRYSDLETFVYLPKNTKNYQELGSLQSIHPICTLKLSAVIAEGIPEHITLSPRECLKLYETMKKVNSEKPELVNLSSSQYFVNRTFLTRDEVRLYENELKKEFFSWTSKRKYFEEVQQMLFESENNFIAWKANKKSFKVNEEDYLLSAFINLIKVLKKKSMLPVIVCCLDRFLCHRLVKTVIEYCEQKEETFIKNKTVNKLSCYEKSVMKKSKDKASKKDVPKIEEITNFWLDHNFVKGATFAGIGVFMKEDLSYLYNRVSETAPMDFMKGIRYGIAMHHAGMNNKLRTTVEILFRKRFLNIVVATSTLALGIHVPCKTVVFAGDNVHLTPLMFRQMSGRAGRRGFDNTGNVVFHGISNGKVSNLVTGNLPELLGNFPMTPSLCLRLFICLNGQVDEKANDNTLIRMVALLKYPLLLKEYPELDSQFKHFFFFSVQFLIREGLLNSDGTPQGLAGLASHLYYHEPCNLSFVSLLNSGVFHKYCINGTRLKNGLYTAQFLEDLVSVLSYFFTNTKVHPALVEKKRSTSLLLLKKLPDIFALEIQKYNERVKNVYDMYLLSISNYINAKFNDDVMLPLSCIKFISSNDVKVPKEKTIELLLWELSLKNKCCSNFVALSSHSDQNVYSPFDSISKVRHQIYTDVHEIPYMKSAFDNENYKLNSYALDFYKHGNIIAIREENGLRNGEEFEKIKDFMLTLKSIACSFDLYAPKHDCVRQAFRQVADNFEAKVRSTFGTFGY</sequence>
<evidence type="ECO:0000259" key="7">
    <source>
        <dbReference type="PROSITE" id="PS51194"/>
    </source>
</evidence>
<dbReference type="SMART" id="SM00487">
    <property type="entry name" value="DEXDc"/>
    <property type="match status" value="1"/>
</dbReference>
<evidence type="ECO:0000313" key="8">
    <source>
        <dbReference type="Proteomes" id="UP001652625"/>
    </source>
</evidence>
<dbReference type="Proteomes" id="UP001652625">
    <property type="component" value="Chromosome 09"/>
</dbReference>
<dbReference type="PROSITE" id="PS51192">
    <property type="entry name" value="HELICASE_ATP_BIND_1"/>
    <property type="match status" value="1"/>
</dbReference>
<keyword evidence="5" id="KW-0175">Coiled coil</keyword>
<dbReference type="Pfam" id="PF00270">
    <property type="entry name" value="DEAD"/>
    <property type="match status" value="1"/>
</dbReference>
<dbReference type="InterPro" id="IPR011545">
    <property type="entry name" value="DEAD/DEAH_box_helicase_dom"/>
</dbReference>
<evidence type="ECO:0000259" key="6">
    <source>
        <dbReference type="PROSITE" id="PS51192"/>
    </source>
</evidence>
<dbReference type="GeneID" id="100206432"/>
<accession>A0ABM4CKS6</accession>
<dbReference type="Gene3D" id="3.40.50.300">
    <property type="entry name" value="P-loop containing nucleotide triphosphate hydrolases"/>
    <property type="match status" value="2"/>
</dbReference>
<keyword evidence="2" id="KW-0378">Hydrolase</keyword>
<dbReference type="SUPFAM" id="SSF52540">
    <property type="entry name" value="P-loop containing nucleoside triphosphate hydrolases"/>
    <property type="match status" value="1"/>
</dbReference>
<dbReference type="Pfam" id="PF23002">
    <property type="entry name" value="PIN-like_DDX60"/>
    <property type="match status" value="1"/>
</dbReference>
<gene>
    <name evidence="9" type="primary">LOC100206432</name>
</gene>
<keyword evidence="8" id="KW-1185">Reference proteome</keyword>
<dbReference type="PANTHER" id="PTHR44533:SF4">
    <property type="entry name" value="DEAD_H RNA HELICASE, PUTATIVE-RELATED"/>
    <property type="match status" value="1"/>
</dbReference>
<reference evidence="9" key="1">
    <citation type="submission" date="2025-08" db="UniProtKB">
        <authorList>
            <consortium name="RefSeq"/>
        </authorList>
    </citation>
    <scope>IDENTIFICATION</scope>
</reference>
<evidence type="ECO:0000256" key="3">
    <source>
        <dbReference type="ARBA" id="ARBA00022806"/>
    </source>
</evidence>
<dbReference type="InterPro" id="IPR052431">
    <property type="entry name" value="SKI2_subfamily_helicases"/>
</dbReference>
<dbReference type="PANTHER" id="PTHR44533">
    <property type="entry name" value="DEAD/H RNA HELICASE, PUTATIVE-RELATED"/>
    <property type="match status" value="1"/>
</dbReference>
<evidence type="ECO:0000256" key="5">
    <source>
        <dbReference type="SAM" id="Coils"/>
    </source>
</evidence>
<proteinExistence type="predicted"/>
<evidence type="ECO:0000256" key="2">
    <source>
        <dbReference type="ARBA" id="ARBA00022801"/>
    </source>
</evidence>
<dbReference type="Pfam" id="PF00271">
    <property type="entry name" value="Helicase_C"/>
    <property type="match status" value="1"/>
</dbReference>
<feature type="domain" description="Helicase C-terminal" evidence="7">
    <location>
        <begin position="1167"/>
        <end position="1329"/>
    </location>
</feature>
<dbReference type="InterPro" id="IPR059032">
    <property type="entry name" value="WHD_DDX60"/>
</dbReference>
<feature type="coiled-coil region" evidence="5">
    <location>
        <begin position="486"/>
        <end position="517"/>
    </location>
</feature>
<dbReference type="InterPro" id="IPR001650">
    <property type="entry name" value="Helicase_C-like"/>
</dbReference>
<evidence type="ECO:0000256" key="4">
    <source>
        <dbReference type="ARBA" id="ARBA00022840"/>
    </source>
</evidence>
<dbReference type="InterPro" id="IPR014001">
    <property type="entry name" value="Helicase_ATP-bd"/>
</dbReference>
<protein>
    <submittedName>
        <fullName evidence="9">Probable ATP-dependent RNA helicase DDX60 isoform X2</fullName>
    </submittedName>
</protein>
<dbReference type="SMART" id="SM00490">
    <property type="entry name" value="HELICc"/>
    <property type="match status" value="1"/>
</dbReference>